<feature type="signal peptide" evidence="3">
    <location>
        <begin position="1"/>
        <end position="18"/>
    </location>
</feature>
<keyword evidence="5" id="KW-0808">Transferase</keyword>
<keyword evidence="5" id="KW-0418">Kinase</keyword>
<dbReference type="InterPro" id="IPR002902">
    <property type="entry name" value="GNK2"/>
</dbReference>
<evidence type="ECO:0000256" key="1">
    <source>
        <dbReference type="ARBA" id="ARBA00022729"/>
    </source>
</evidence>
<dbReference type="GO" id="GO:0016301">
    <property type="term" value="F:kinase activity"/>
    <property type="evidence" value="ECO:0007669"/>
    <property type="project" value="UniProtKB-KW"/>
</dbReference>
<keyword evidence="5" id="KW-0675">Receptor</keyword>
<dbReference type="Gene3D" id="3.30.430.20">
    <property type="entry name" value="Gnk2 domain, C-X8-C-X2-C motif"/>
    <property type="match status" value="1"/>
</dbReference>
<dbReference type="AlphaFoldDB" id="A0A2K3P0R4"/>
<reference evidence="5 6" key="1">
    <citation type="journal article" date="2014" name="Am. J. Bot.">
        <title>Genome assembly and annotation for red clover (Trifolium pratense; Fabaceae).</title>
        <authorList>
            <person name="Istvanek J."/>
            <person name="Jaros M."/>
            <person name="Krenek A."/>
            <person name="Repkova J."/>
        </authorList>
    </citation>
    <scope>NUCLEOTIDE SEQUENCE [LARGE SCALE GENOMIC DNA]</scope>
    <source>
        <strain evidence="6">cv. Tatra</strain>
        <tissue evidence="5">Young leaves</tissue>
    </source>
</reference>
<feature type="domain" description="Gnk2-homologous" evidence="4">
    <location>
        <begin position="21"/>
        <end position="129"/>
    </location>
</feature>
<proteinExistence type="predicted"/>
<dbReference type="ExpressionAtlas" id="A0A2K3P0R4">
    <property type="expression patterns" value="baseline"/>
</dbReference>
<dbReference type="Proteomes" id="UP000236291">
    <property type="component" value="Unassembled WGS sequence"/>
</dbReference>
<protein>
    <submittedName>
        <fullName evidence="5">Cysteine-rich receptor-like protein kinase</fullName>
    </submittedName>
</protein>
<dbReference type="EMBL" id="ASHM01002798">
    <property type="protein sequence ID" value="PNY08886.1"/>
    <property type="molecule type" value="Genomic_DNA"/>
</dbReference>
<gene>
    <name evidence="5" type="ORF">L195_g005423</name>
</gene>
<evidence type="ECO:0000313" key="6">
    <source>
        <dbReference type="Proteomes" id="UP000236291"/>
    </source>
</evidence>
<evidence type="ECO:0000256" key="2">
    <source>
        <dbReference type="ARBA" id="ARBA00022737"/>
    </source>
</evidence>
<evidence type="ECO:0000259" key="4">
    <source>
        <dbReference type="PROSITE" id="PS51473"/>
    </source>
</evidence>
<keyword evidence="1 3" id="KW-0732">Signal</keyword>
<dbReference type="InterPro" id="IPR038408">
    <property type="entry name" value="GNK2_sf"/>
</dbReference>
<sequence length="149" mass="16659">MFYAFLIYLSFKQLITKAQLPTYVGDDCNYSTEQPLSNAYQKNLNSILSYLSVGAATSKGYNYTSIGNNTTNGDAVYGLYDCRGDVVGYVCELCCLSAASREVLGCCPNGVSATIFYSFCIFRYSNENFFGKVTTYLSFLDTFWSQKRL</sequence>
<dbReference type="PANTHER" id="PTHR32099">
    <property type="entry name" value="CYSTEINE-RICH REPEAT SECRETORY PROTEIN"/>
    <property type="match status" value="1"/>
</dbReference>
<dbReference type="STRING" id="57577.A0A2K3P0R4"/>
<keyword evidence="2" id="KW-0677">Repeat</keyword>
<accession>A0A2K3P0R4</accession>
<dbReference type="PANTHER" id="PTHR32099:SF42">
    <property type="entry name" value="CYSTEINE-RICH RECEPTOR-LIKE PROTEIN KINASE 9-RELATED"/>
    <property type="match status" value="1"/>
</dbReference>
<organism evidence="5 6">
    <name type="scientific">Trifolium pratense</name>
    <name type="common">Red clover</name>
    <dbReference type="NCBI Taxonomy" id="57577"/>
    <lineage>
        <taxon>Eukaryota</taxon>
        <taxon>Viridiplantae</taxon>
        <taxon>Streptophyta</taxon>
        <taxon>Embryophyta</taxon>
        <taxon>Tracheophyta</taxon>
        <taxon>Spermatophyta</taxon>
        <taxon>Magnoliopsida</taxon>
        <taxon>eudicotyledons</taxon>
        <taxon>Gunneridae</taxon>
        <taxon>Pentapetalae</taxon>
        <taxon>rosids</taxon>
        <taxon>fabids</taxon>
        <taxon>Fabales</taxon>
        <taxon>Fabaceae</taxon>
        <taxon>Papilionoideae</taxon>
        <taxon>50 kb inversion clade</taxon>
        <taxon>NPAAA clade</taxon>
        <taxon>Hologalegina</taxon>
        <taxon>IRL clade</taxon>
        <taxon>Trifolieae</taxon>
        <taxon>Trifolium</taxon>
    </lineage>
</organism>
<dbReference type="Pfam" id="PF01657">
    <property type="entry name" value="Stress-antifung"/>
    <property type="match status" value="1"/>
</dbReference>
<reference evidence="5 6" key="2">
    <citation type="journal article" date="2017" name="Front. Plant Sci.">
        <title>Gene Classification and Mining of Molecular Markers Useful in Red Clover (Trifolium pratense) Breeding.</title>
        <authorList>
            <person name="Istvanek J."/>
            <person name="Dluhosova J."/>
            <person name="Dluhos P."/>
            <person name="Patkova L."/>
            <person name="Nedelnik J."/>
            <person name="Repkova J."/>
        </authorList>
    </citation>
    <scope>NUCLEOTIDE SEQUENCE [LARGE SCALE GENOMIC DNA]</scope>
    <source>
        <strain evidence="6">cv. Tatra</strain>
        <tissue evidence="5">Young leaves</tissue>
    </source>
</reference>
<evidence type="ECO:0000256" key="3">
    <source>
        <dbReference type="SAM" id="SignalP"/>
    </source>
</evidence>
<dbReference type="CDD" id="cd23509">
    <property type="entry name" value="Gnk2-like"/>
    <property type="match status" value="1"/>
</dbReference>
<dbReference type="PROSITE" id="PS51473">
    <property type="entry name" value="GNK2"/>
    <property type="match status" value="1"/>
</dbReference>
<evidence type="ECO:0000313" key="5">
    <source>
        <dbReference type="EMBL" id="PNY08886.1"/>
    </source>
</evidence>
<comment type="caution">
    <text evidence="5">The sequence shown here is derived from an EMBL/GenBank/DDBJ whole genome shotgun (WGS) entry which is preliminary data.</text>
</comment>
<name>A0A2K3P0R4_TRIPR</name>
<feature type="chain" id="PRO_5014337995" evidence="3">
    <location>
        <begin position="19"/>
        <end position="149"/>
    </location>
</feature>